<dbReference type="AlphaFoldDB" id="A0AAP0GV33"/>
<evidence type="ECO:0000259" key="19">
    <source>
        <dbReference type="SMART" id="SM00856"/>
    </source>
</evidence>
<feature type="chain" id="PRO_5042943455" description="ATP:AMP phosphotransferase" evidence="18">
    <location>
        <begin position="27"/>
        <end position="394"/>
    </location>
</feature>
<feature type="domain" description="Pectinesterase inhibitor" evidence="19">
    <location>
        <begin position="35"/>
        <end position="194"/>
    </location>
</feature>
<evidence type="ECO:0000256" key="4">
    <source>
        <dbReference type="ARBA" id="ARBA00012955"/>
    </source>
</evidence>
<dbReference type="InterPro" id="IPR006501">
    <property type="entry name" value="Pectinesterase_inhib_dom"/>
</dbReference>
<keyword evidence="14" id="KW-0539">Nucleus</keyword>
<comment type="similarity">
    <text evidence="2 17">Belongs to the adenylate kinase family.</text>
</comment>
<gene>
    <name evidence="20" type="ORF">SSX86_020779</name>
</gene>
<evidence type="ECO:0000256" key="17">
    <source>
        <dbReference type="RuleBase" id="RU003330"/>
    </source>
</evidence>
<dbReference type="NCBIfam" id="TIGR01614">
    <property type="entry name" value="PME_inhib"/>
    <property type="match status" value="1"/>
</dbReference>
<evidence type="ECO:0000256" key="10">
    <source>
        <dbReference type="ARBA" id="ARBA00022840"/>
    </source>
</evidence>
<evidence type="ECO:0000256" key="11">
    <source>
        <dbReference type="ARBA" id="ARBA00022975"/>
    </source>
</evidence>
<evidence type="ECO:0000256" key="3">
    <source>
        <dbReference type="ARBA" id="ARBA00007786"/>
    </source>
</evidence>
<dbReference type="InterPro" id="IPR033690">
    <property type="entry name" value="Adenylat_kinase_CS"/>
</dbReference>
<keyword evidence="6" id="KW-0963">Cytoplasm</keyword>
<dbReference type="Proteomes" id="UP001408789">
    <property type="component" value="Unassembled WGS sequence"/>
</dbReference>
<dbReference type="GO" id="GO:0005524">
    <property type="term" value="F:ATP binding"/>
    <property type="evidence" value="ECO:0007669"/>
    <property type="project" value="UniProtKB-KW"/>
</dbReference>
<evidence type="ECO:0000256" key="13">
    <source>
        <dbReference type="ARBA" id="ARBA00023180"/>
    </source>
</evidence>
<proteinExistence type="inferred from homology"/>
<evidence type="ECO:0000256" key="16">
    <source>
        <dbReference type="ARBA" id="ARBA00048116"/>
    </source>
</evidence>
<dbReference type="SUPFAM" id="SSF52540">
    <property type="entry name" value="P-loop containing nucleoside triphosphate hydrolases"/>
    <property type="match status" value="1"/>
</dbReference>
<keyword evidence="12" id="KW-1015">Disulfide bond</keyword>
<dbReference type="FunFam" id="1.20.140.40:FF:000010">
    <property type="entry name" value="Pectinesterase"/>
    <property type="match status" value="1"/>
</dbReference>
<evidence type="ECO:0000256" key="8">
    <source>
        <dbReference type="ARBA" id="ARBA00022741"/>
    </source>
</evidence>
<dbReference type="GO" id="GO:0004857">
    <property type="term" value="F:enzyme inhibitor activity"/>
    <property type="evidence" value="ECO:0007669"/>
    <property type="project" value="InterPro"/>
</dbReference>
<dbReference type="GO" id="GO:0006221">
    <property type="term" value="P:pyrimidine nucleotide biosynthetic process"/>
    <property type="evidence" value="ECO:0007669"/>
    <property type="project" value="UniProtKB-KW"/>
</dbReference>
<dbReference type="GO" id="GO:0004017">
    <property type="term" value="F:AMP kinase activity"/>
    <property type="evidence" value="ECO:0007669"/>
    <property type="project" value="UniProtKB-EC"/>
</dbReference>
<comment type="similarity">
    <text evidence="1">In the N-terminal section; belongs to the PMEI family.</text>
</comment>
<keyword evidence="7 17" id="KW-0808">Transferase</keyword>
<dbReference type="Gene3D" id="3.40.50.300">
    <property type="entry name" value="P-loop containing nucleotide triphosphate hydrolases"/>
    <property type="match status" value="1"/>
</dbReference>
<dbReference type="EC" id="2.7.4.3" evidence="4"/>
<keyword evidence="10" id="KW-0067">ATP-binding</keyword>
<dbReference type="GO" id="GO:0030599">
    <property type="term" value="F:pectinesterase activity"/>
    <property type="evidence" value="ECO:0007669"/>
    <property type="project" value="UniProtKB-EC"/>
</dbReference>
<keyword evidence="8" id="KW-0547">Nucleotide-binding</keyword>
<dbReference type="CDD" id="cd01428">
    <property type="entry name" value="ADK"/>
    <property type="match status" value="1"/>
</dbReference>
<dbReference type="GO" id="GO:0006207">
    <property type="term" value="P:'de novo' pyrimidine nucleobase biosynthetic process"/>
    <property type="evidence" value="ECO:0007669"/>
    <property type="project" value="InterPro"/>
</dbReference>
<dbReference type="SUPFAM" id="SSF101148">
    <property type="entry name" value="Plant invertase/pectin methylesterase inhibitor"/>
    <property type="match status" value="1"/>
</dbReference>
<keyword evidence="11" id="KW-0665">Pyrimidine biosynthesis</keyword>
<evidence type="ECO:0000256" key="15">
    <source>
        <dbReference type="ARBA" id="ARBA00031517"/>
    </source>
</evidence>
<keyword evidence="13" id="KW-0325">Glycoprotein</keyword>
<evidence type="ECO:0000256" key="12">
    <source>
        <dbReference type="ARBA" id="ARBA00023157"/>
    </source>
</evidence>
<dbReference type="NCBIfam" id="TIGR01359">
    <property type="entry name" value="UMP_CMP_kin_fam"/>
    <property type="match status" value="1"/>
</dbReference>
<dbReference type="PRINTS" id="PR00094">
    <property type="entry name" value="ADENYLTKNASE"/>
</dbReference>
<evidence type="ECO:0000256" key="18">
    <source>
        <dbReference type="SAM" id="SignalP"/>
    </source>
</evidence>
<evidence type="ECO:0000256" key="1">
    <source>
        <dbReference type="ARBA" id="ARBA00006027"/>
    </source>
</evidence>
<dbReference type="SMART" id="SM00856">
    <property type="entry name" value="PMEI"/>
    <property type="match status" value="1"/>
</dbReference>
<keyword evidence="18" id="KW-0732">Signal</keyword>
<sequence length="394" mass="43947">MELQLSTLFFSFIILSITVLQPSTTAGHPPPPTSTETDYIRTSCHTTRYPETCFTSLSKYSGAVKNNPSRLATLAIHVALSKASHMSNYVSTISRHMDSDNTTEYSAAVRDCSSVFGDAVDEIRKSYKEMKRLGWTGESVRFQLSNVQTWMSAALTNQDTCVDGFDDVSDGDVKAEMVGRVAAVKEVTSNALALVNSYADTADAPIQSKARSPTINFVLGGPGVGKGTQCTRIAETYGFTHLSVGDLLRKEISSNSEYGDIILDTISKGKIVSSEVTVKLLKMVIESSETDRFLIDGFPRSEENRMVYEQIIGIEPEVVLFFDCNEEEMMKRVLHRNQGRVDDNVDTTKERLRVFEAYTLPVIRYYSQKQKLHKINAIGTEDEIFERLRPIFTT</sequence>
<dbReference type="PANTHER" id="PTHR23359">
    <property type="entry name" value="NUCLEOTIDE KINASE"/>
    <property type="match status" value="1"/>
</dbReference>
<organism evidence="20 21">
    <name type="scientific">Deinandra increscens subsp. villosa</name>
    <dbReference type="NCBI Taxonomy" id="3103831"/>
    <lineage>
        <taxon>Eukaryota</taxon>
        <taxon>Viridiplantae</taxon>
        <taxon>Streptophyta</taxon>
        <taxon>Embryophyta</taxon>
        <taxon>Tracheophyta</taxon>
        <taxon>Spermatophyta</taxon>
        <taxon>Magnoliopsida</taxon>
        <taxon>eudicotyledons</taxon>
        <taxon>Gunneridae</taxon>
        <taxon>Pentapetalae</taxon>
        <taxon>asterids</taxon>
        <taxon>campanulids</taxon>
        <taxon>Asterales</taxon>
        <taxon>Asteraceae</taxon>
        <taxon>Asteroideae</taxon>
        <taxon>Heliantheae alliance</taxon>
        <taxon>Madieae</taxon>
        <taxon>Madiinae</taxon>
        <taxon>Deinandra</taxon>
    </lineage>
</organism>
<dbReference type="Pfam" id="PF00406">
    <property type="entry name" value="ADK"/>
    <property type="match status" value="1"/>
</dbReference>
<keyword evidence="9 17" id="KW-0418">Kinase</keyword>
<keyword evidence="21" id="KW-1185">Reference proteome</keyword>
<evidence type="ECO:0000256" key="5">
    <source>
        <dbReference type="ARBA" id="ARBA00013229"/>
    </source>
</evidence>
<comment type="catalytic activity">
    <reaction evidence="16">
        <text>UMP + ATP = UDP + ADP</text>
        <dbReference type="Rhea" id="RHEA:24400"/>
        <dbReference type="ChEBI" id="CHEBI:30616"/>
        <dbReference type="ChEBI" id="CHEBI:57865"/>
        <dbReference type="ChEBI" id="CHEBI:58223"/>
        <dbReference type="ChEBI" id="CHEBI:456216"/>
        <dbReference type="EC" id="2.7.4.14"/>
    </reaction>
</comment>
<dbReference type="HAMAP" id="MF_00235">
    <property type="entry name" value="Adenylate_kinase_Adk"/>
    <property type="match status" value="1"/>
</dbReference>
<evidence type="ECO:0000313" key="20">
    <source>
        <dbReference type="EMBL" id="KAK9060075.1"/>
    </source>
</evidence>
<evidence type="ECO:0000256" key="7">
    <source>
        <dbReference type="ARBA" id="ARBA00022679"/>
    </source>
</evidence>
<protein>
    <recommendedName>
        <fullName evidence="15">ATP:AMP phosphotransferase</fullName>
        <ecNumber evidence="4">2.7.4.3</ecNumber>
        <ecNumber evidence="5">3.1.1.11</ecNumber>
    </recommendedName>
</protein>
<dbReference type="InterPro" id="IPR000850">
    <property type="entry name" value="Adenylat/UMP-CMP_kin"/>
</dbReference>
<reference evidence="20 21" key="1">
    <citation type="submission" date="2024-04" db="EMBL/GenBank/DDBJ databases">
        <title>The reference genome of an endangered Asteraceae, Deinandra increscens subsp. villosa, native to the Central Coast of California.</title>
        <authorList>
            <person name="Guilliams M."/>
            <person name="Hasenstab-Lehman K."/>
            <person name="Meyer R."/>
            <person name="Mcevoy S."/>
        </authorList>
    </citation>
    <scope>NUCLEOTIDE SEQUENCE [LARGE SCALE GENOMIC DNA]</scope>
    <source>
        <tissue evidence="20">Leaf</tissue>
    </source>
</reference>
<evidence type="ECO:0000313" key="21">
    <source>
        <dbReference type="Proteomes" id="UP001408789"/>
    </source>
</evidence>
<comment type="caution">
    <text evidence="20">The sequence shown here is derived from an EMBL/GenBank/DDBJ whole genome shotgun (WGS) entry which is preliminary data.</text>
</comment>
<dbReference type="InterPro" id="IPR006266">
    <property type="entry name" value="UMP_CMP_kinase"/>
</dbReference>
<dbReference type="EC" id="3.1.1.11" evidence="5"/>
<evidence type="ECO:0000256" key="6">
    <source>
        <dbReference type="ARBA" id="ARBA00022490"/>
    </source>
</evidence>
<name>A0AAP0GV33_9ASTR</name>
<comment type="similarity">
    <text evidence="3">In the C-terminal section; belongs to the pectinesterase family.</text>
</comment>
<evidence type="ECO:0000256" key="9">
    <source>
        <dbReference type="ARBA" id="ARBA00022777"/>
    </source>
</evidence>
<dbReference type="PROSITE" id="PS00113">
    <property type="entry name" value="ADENYLATE_KINASE"/>
    <property type="match status" value="1"/>
</dbReference>
<feature type="signal peptide" evidence="18">
    <location>
        <begin position="1"/>
        <end position="26"/>
    </location>
</feature>
<dbReference type="Gene3D" id="1.20.140.40">
    <property type="entry name" value="Invertase/pectin methylesterase inhibitor family protein"/>
    <property type="match status" value="1"/>
</dbReference>
<dbReference type="InterPro" id="IPR027417">
    <property type="entry name" value="P-loop_NTPase"/>
</dbReference>
<evidence type="ECO:0000256" key="2">
    <source>
        <dbReference type="ARBA" id="ARBA00007220"/>
    </source>
</evidence>
<accession>A0AAP0GV33</accession>
<dbReference type="InterPro" id="IPR035513">
    <property type="entry name" value="Invertase/methylesterase_inhib"/>
</dbReference>
<dbReference type="Pfam" id="PF04043">
    <property type="entry name" value="PMEI"/>
    <property type="match status" value="1"/>
</dbReference>
<dbReference type="EMBL" id="JBCNJP010000020">
    <property type="protein sequence ID" value="KAK9060075.1"/>
    <property type="molecule type" value="Genomic_DNA"/>
</dbReference>
<dbReference type="CDD" id="cd15798">
    <property type="entry name" value="PMEI-like_3"/>
    <property type="match status" value="1"/>
</dbReference>
<evidence type="ECO:0000256" key="14">
    <source>
        <dbReference type="ARBA" id="ARBA00023242"/>
    </source>
</evidence>